<name>A0ABP1PUA4_9HEXA</name>
<dbReference type="Proteomes" id="UP001642540">
    <property type="component" value="Unassembled WGS sequence"/>
</dbReference>
<dbReference type="EMBL" id="CAXLJM020000008">
    <property type="protein sequence ID" value="CAL8075653.1"/>
    <property type="molecule type" value="Genomic_DNA"/>
</dbReference>
<accession>A0ABP1PUA4</accession>
<evidence type="ECO:0000313" key="1">
    <source>
        <dbReference type="EMBL" id="CAL8075653.1"/>
    </source>
</evidence>
<evidence type="ECO:0000313" key="2">
    <source>
        <dbReference type="Proteomes" id="UP001642540"/>
    </source>
</evidence>
<keyword evidence="2" id="KW-1185">Reference proteome</keyword>
<reference evidence="1 2" key="1">
    <citation type="submission" date="2024-08" db="EMBL/GenBank/DDBJ databases">
        <authorList>
            <person name="Cucini C."/>
            <person name="Frati F."/>
        </authorList>
    </citation>
    <scope>NUCLEOTIDE SEQUENCE [LARGE SCALE GENOMIC DNA]</scope>
</reference>
<protein>
    <submittedName>
        <fullName evidence="1">Uncharacterized protein</fullName>
    </submittedName>
</protein>
<sequence>MAELNYHSDLHTLIIQPFCRSTVEFIWDTATDSVSRELLYCVIIQCVVMTFNSVHDHHCNTPNKSNSNTNDILKVKNHNSLHQNGVAISKQKFSPPELLLITDSTLTQQTWGDVDFETRISQREHGPIKLPAVLLLSSLSPPMIFTYRTTWLVEAVFSTAMLIQLDYKQGSLKIGTFSCEAFTEKQIEEKCGLANINLNFFSIPEKSMTSFESIYELWKLHRITLNFGPVNRAQCASITSYEWNPGTLDIYEDEPELCSQINDTNLFGPVMRRENWVKTVKTFKKFGVICENGCKHISAIVYGIRVTPILEKAEHDACAAKADATAKY</sequence>
<organism evidence="1 2">
    <name type="scientific">Orchesella dallaii</name>
    <dbReference type="NCBI Taxonomy" id="48710"/>
    <lineage>
        <taxon>Eukaryota</taxon>
        <taxon>Metazoa</taxon>
        <taxon>Ecdysozoa</taxon>
        <taxon>Arthropoda</taxon>
        <taxon>Hexapoda</taxon>
        <taxon>Collembola</taxon>
        <taxon>Entomobryomorpha</taxon>
        <taxon>Entomobryoidea</taxon>
        <taxon>Orchesellidae</taxon>
        <taxon>Orchesellinae</taxon>
        <taxon>Orchesella</taxon>
    </lineage>
</organism>
<comment type="caution">
    <text evidence="1">The sequence shown here is derived from an EMBL/GenBank/DDBJ whole genome shotgun (WGS) entry which is preliminary data.</text>
</comment>
<gene>
    <name evidence="1" type="ORF">ODALV1_LOCUS3244</name>
</gene>
<proteinExistence type="predicted"/>